<keyword evidence="9" id="KW-0472">Membrane</keyword>
<dbReference type="GO" id="GO:0005886">
    <property type="term" value="C:plasma membrane"/>
    <property type="evidence" value="ECO:0007669"/>
    <property type="project" value="UniProtKB-SubCell"/>
</dbReference>
<protein>
    <recommendedName>
        <fullName evidence="2">non-specific serine/threonine protein kinase</fullName>
        <ecNumber evidence="2">2.7.11.1</ecNumber>
    </recommendedName>
</protein>
<evidence type="ECO:0000256" key="8">
    <source>
        <dbReference type="ARBA" id="ARBA00022989"/>
    </source>
</evidence>
<reference evidence="12 13" key="1">
    <citation type="journal article" date="2017" name="Genome Biol.">
        <title>New reference genome sequences of hot pepper reveal the massive evolution of plant disease-resistance genes by retroduplication.</title>
        <authorList>
            <person name="Kim S."/>
            <person name="Park J."/>
            <person name="Yeom S.I."/>
            <person name="Kim Y.M."/>
            <person name="Seo E."/>
            <person name="Kim K.T."/>
            <person name="Kim M.S."/>
            <person name="Lee J.M."/>
            <person name="Cheong K."/>
            <person name="Shin H.S."/>
            <person name="Kim S.B."/>
            <person name="Han K."/>
            <person name="Lee J."/>
            <person name="Park M."/>
            <person name="Lee H.A."/>
            <person name="Lee H.Y."/>
            <person name="Lee Y."/>
            <person name="Oh S."/>
            <person name="Lee J.H."/>
            <person name="Choi E."/>
            <person name="Choi E."/>
            <person name="Lee S.E."/>
            <person name="Jeon J."/>
            <person name="Kim H."/>
            <person name="Choi G."/>
            <person name="Song H."/>
            <person name="Lee J."/>
            <person name="Lee S.C."/>
            <person name="Kwon J.K."/>
            <person name="Lee H.Y."/>
            <person name="Koo N."/>
            <person name="Hong Y."/>
            <person name="Kim R.W."/>
            <person name="Kang W.H."/>
            <person name="Huh J.H."/>
            <person name="Kang B.C."/>
            <person name="Yang T.J."/>
            <person name="Lee Y.H."/>
            <person name="Bennetzen J.L."/>
            <person name="Choi D."/>
        </authorList>
    </citation>
    <scope>NUCLEOTIDE SEQUENCE [LARGE SCALE GENOMIC DNA]</scope>
    <source>
        <strain evidence="13">cv. PBC81</strain>
    </source>
</reference>
<keyword evidence="6" id="KW-0547">Nucleotide-binding</keyword>
<comment type="caution">
    <text evidence="12">The sequence shown here is derived from an EMBL/GenBank/DDBJ whole genome shotgun (WGS) entry which is preliminary data.</text>
</comment>
<evidence type="ECO:0000256" key="2">
    <source>
        <dbReference type="ARBA" id="ARBA00012513"/>
    </source>
</evidence>
<dbReference type="GO" id="GO:0005524">
    <property type="term" value="F:ATP binding"/>
    <property type="evidence" value="ECO:0007669"/>
    <property type="project" value="UniProtKB-KW"/>
</dbReference>
<keyword evidence="4" id="KW-0808">Transferase</keyword>
<dbReference type="Proteomes" id="UP000224567">
    <property type="component" value="Unassembled WGS sequence"/>
</dbReference>
<keyword evidence="7" id="KW-0067">ATP-binding</keyword>
<evidence type="ECO:0000256" key="9">
    <source>
        <dbReference type="ARBA" id="ARBA00023136"/>
    </source>
</evidence>
<dbReference type="Gene3D" id="1.10.510.10">
    <property type="entry name" value="Transferase(Phosphotransferase) domain 1"/>
    <property type="match status" value="1"/>
</dbReference>
<keyword evidence="8" id="KW-1133">Transmembrane helix</keyword>
<name>A0A2G2WS31_CAPBA</name>
<evidence type="ECO:0000256" key="3">
    <source>
        <dbReference type="ARBA" id="ARBA00022527"/>
    </source>
</evidence>
<evidence type="ECO:0000256" key="10">
    <source>
        <dbReference type="ARBA" id="ARBA00047899"/>
    </source>
</evidence>
<dbReference type="GO" id="GO:0004674">
    <property type="term" value="F:protein serine/threonine kinase activity"/>
    <property type="evidence" value="ECO:0007669"/>
    <property type="project" value="UniProtKB-KW"/>
</dbReference>
<gene>
    <name evidence="12" type="ORF">CQW23_12255</name>
</gene>
<proteinExistence type="predicted"/>
<dbReference type="STRING" id="33114.A0A2G2WS31"/>
<sequence length="153" mass="17404">MRRRGKRLDAVDMLELYTSLFGAYMMEWYREPLARPLLGRALQKEDYDLLADPCLEKNYDGSEIFRMIEAAASCVRHSSAKRPTMGQIMRAFDGMAMHDLSNGMKVGESEIHSAALQSSEISWFRKMAFGNQDFSSDFFSQGNENGRESGEHA</sequence>
<evidence type="ECO:0000256" key="7">
    <source>
        <dbReference type="ARBA" id="ARBA00022840"/>
    </source>
</evidence>
<dbReference type="InterPro" id="IPR047117">
    <property type="entry name" value="PERK1-13-like"/>
</dbReference>
<dbReference type="PANTHER" id="PTHR47982">
    <property type="entry name" value="PROLINE-RICH RECEPTOR-LIKE PROTEIN KINASE PERK4"/>
    <property type="match status" value="1"/>
</dbReference>
<dbReference type="EC" id="2.7.11.1" evidence="2"/>
<comment type="catalytic activity">
    <reaction evidence="11">
        <text>L-seryl-[protein] + ATP = O-phospho-L-seryl-[protein] + ADP + H(+)</text>
        <dbReference type="Rhea" id="RHEA:17989"/>
        <dbReference type="Rhea" id="RHEA-COMP:9863"/>
        <dbReference type="Rhea" id="RHEA-COMP:11604"/>
        <dbReference type="ChEBI" id="CHEBI:15378"/>
        <dbReference type="ChEBI" id="CHEBI:29999"/>
        <dbReference type="ChEBI" id="CHEBI:30616"/>
        <dbReference type="ChEBI" id="CHEBI:83421"/>
        <dbReference type="ChEBI" id="CHEBI:456216"/>
        <dbReference type="EC" id="2.7.11.1"/>
    </reaction>
</comment>
<keyword evidence="5" id="KW-0812">Transmembrane</keyword>
<keyword evidence="13" id="KW-1185">Reference proteome</keyword>
<dbReference type="PANTHER" id="PTHR47982:SF27">
    <property type="entry name" value="NON-SPECIFIC SERINE_THREONINE PROTEIN KINASE"/>
    <property type="match status" value="1"/>
</dbReference>
<evidence type="ECO:0000256" key="11">
    <source>
        <dbReference type="ARBA" id="ARBA00048679"/>
    </source>
</evidence>
<reference evidence="13" key="2">
    <citation type="journal article" date="2017" name="J. Anim. Genet.">
        <title>Multiple reference genome sequences of hot pepper reveal the massive evolution of plant disease resistance genes by retroduplication.</title>
        <authorList>
            <person name="Kim S."/>
            <person name="Park J."/>
            <person name="Yeom S.-I."/>
            <person name="Kim Y.-M."/>
            <person name="Seo E."/>
            <person name="Kim K.-T."/>
            <person name="Kim M.-S."/>
            <person name="Lee J.M."/>
            <person name="Cheong K."/>
            <person name="Shin H.-S."/>
            <person name="Kim S.-B."/>
            <person name="Han K."/>
            <person name="Lee J."/>
            <person name="Park M."/>
            <person name="Lee H.-A."/>
            <person name="Lee H.-Y."/>
            <person name="Lee Y."/>
            <person name="Oh S."/>
            <person name="Lee J.H."/>
            <person name="Choi E."/>
            <person name="Choi E."/>
            <person name="Lee S.E."/>
            <person name="Jeon J."/>
            <person name="Kim H."/>
            <person name="Choi G."/>
            <person name="Song H."/>
            <person name="Lee J."/>
            <person name="Lee S.-C."/>
            <person name="Kwon J.-K."/>
            <person name="Lee H.-Y."/>
            <person name="Koo N."/>
            <person name="Hong Y."/>
            <person name="Kim R.W."/>
            <person name="Kang W.-H."/>
            <person name="Huh J.H."/>
            <person name="Kang B.-C."/>
            <person name="Yang T.-J."/>
            <person name="Lee Y.-H."/>
            <person name="Bennetzen J.L."/>
            <person name="Choi D."/>
        </authorList>
    </citation>
    <scope>NUCLEOTIDE SEQUENCE [LARGE SCALE GENOMIC DNA]</scope>
    <source>
        <strain evidence="13">cv. PBC81</strain>
    </source>
</reference>
<keyword evidence="3" id="KW-0723">Serine/threonine-protein kinase</keyword>
<comment type="catalytic activity">
    <reaction evidence="10">
        <text>L-threonyl-[protein] + ATP = O-phospho-L-threonyl-[protein] + ADP + H(+)</text>
        <dbReference type="Rhea" id="RHEA:46608"/>
        <dbReference type="Rhea" id="RHEA-COMP:11060"/>
        <dbReference type="Rhea" id="RHEA-COMP:11605"/>
        <dbReference type="ChEBI" id="CHEBI:15378"/>
        <dbReference type="ChEBI" id="CHEBI:30013"/>
        <dbReference type="ChEBI" id="CHEBI:30616"/>
        <dbReference type="ChEBI" id="CHEBI:61977"/>
        <dbReference type="ChEBI" id="CHEBI:456216"/>
        <dbReference type="EC" id="2.7.11.1"/>
    </reaction>
</comment>
<evidence type="ECO:0000256" key="4">
    <source>
        <dbReference type="ARBA" id="ARBA00022679"/>
    </source>
</evidence>
<accession>A0A2G2WS31</accession>
<evidence type="ECO:0000313" key="13">
    <source>
        <dbReference type="Proteomes" id="UP000224567"/>
    </source>
</evidence>
<organism evidence="12 13">
    <name type="scientific">Capsicum baccatum</name>
    <name type="common">Peruvian pepper</name>
    <dbReference type="NCBI Taxonomy" id="33114"/>
    <lineage>
        <taxon>Eukaryota</taxon>
        <taxon>Viridiplantae</taxon>
        <taxon>Streptophyta</taxon>
        <taxon>Embryophyta</taxon>
        <taxon>Tracheophyta</taxon>
        <taxon>Spermatophyta</taxon>
        <taxon>Magnoliopsida</taxon>
        <taxon>eudicotyledons</taxon>
        <taxon>Gunneridae</taxon>
        <taxon>Pentapetalae</taxon>
        <taxon>asterids</taxon>
        <taxon>lamiids</taxon>
        <taxon>Solanales</taxon>
        <taxon>Solanaceae</taxon>
        <taxon>Solanoideae</taxon>
        <taxon>Capsiceae</taxon>
        <taxon>Capsicum</taxon>
    </lineage>
</organism>
<keyword evidence="3" id="KW-0418">Kinase</keyword>
<evidence type="ECO:0000313" key="12">
    <source>
        <dbReference type="EMBL" id="PHT48047.1"/>
    </source>
</evidence>
<dbReference type="EMBL" id="MLFT02000005">
    <property type="protein sequence ID" value="PHT48047.1"/>
    <property type="molecule type" value="Genomic_DNA"/>
</dbReference>
<evidence type="ECO:0000256" key="6">
    <source>
        <dbReference type="ARBA" id="ARBA00022741"/>
    </source>
</evidence>
<dbReference type="OrthoDB" id="4062651at2759"/>
<comment type="subcellular location">
    <subcellularLocation>
        <location evidence="1">Cell membrane</location>
        <topology evidence="1">Single-pass membrane protein</topology>
    </subcellularLocation>
</comment>
<dbReference type="AlphaFoldDB" id="A0A2G2WS31"/>
<evidence type="ECO:0000256" key="1">
    <source>
        <dbReference type="ARBA" id="ARBA00004162"/>
    </source>
</evidence>
<evidence type="ECO:0000256" key="5">
    <source>
        <dbReference type="ARBA" id="ARBA00022692"/>
    </source>
</evidence>